<evidence type="ECO:0008006" key="4">
    <source>
        <dbReference type="Google" id="ProtNLM"/>
    </source>
</evidence>
<sequence length="189" mass="20376">MLPRHRRHGRSLLPMLRTLPTAATPAASCPPPHPIPSPDAACPGDPDPAKFAPDDAIAALPSLADSAGSAAALALFRRLAARPDLRRLMRLYATAATTFVARGNLPMAHEAMRAMVAAFAEAGRLREAAHMVLEIRSHGLRLRVETANWVLRVGLHHLACFPHAREVFDRMVARGGVHSDARSFSPLCP</sequence>
<feature type="compositionally biased region" description="Low complexity" evidence="1">
    <location>
        <begin position="38"/>
        <end position="48"/>
    </location>
</feature>
<proteinExistence type="predicted"/>
<accession>A0ABC9AHL9</accession>
<feature type="region of interest" description="Disordered" evidence="1">
    <location>
        <begin position="23"/>
        <end position="48"/>
    </location>
</feature>
<name>A0ABC9AHL9_9POAL</name>
<feature type="compositionally biased region" description="Pro residues" evidence="1">
    <location>
        <begin position="28"/>
        <end position="37"/>
    </location>
</feature>
<dbReference type="Proteomes" id="UP001497457">
    <property type="component" value="Chromosome 21rd"/>
</dbReference>
<gene>
    <name evidence="2" type="ORF">URODEC1_LOCUS55441</name>
</gene>
<keyword evidence="3" id="KW-1185">Reference proteome</keyword>
<organism evidence="2 3">
    <name type="scientific">Urochloa decumbens</name>
    <dbReference type="NCBI Taxonomy" id="240449"/>
    <lineage>
        <taxon>Eukaryota</taxon>
        <taxon>Viridiplantae</taxon>
        <taxon>Streptophyta</taxon>
        <taxon>Embryophyta</taxon>
        <taxon>Tracheophyta</taxon>
        <taxon>Spermatophyta</taxon>
        <taxon>Magnoliopsida</taxon>
        <taxon>Liliopsida</taxon>
        <taxon>Poales</taxon>
        <taxon>Poaceae</taxon>
        <taxon>PACMAD clade</taxon>
        <taxon>Panicoideae</taxon>
        <taxon>Panicodae</taxon>
        <taxon>Paniceae</taxon>
        <taxon>Melinidinae</taxon>
        <taxon>Urochloa</taxon>
    </lineage>
</organism>
<dbReference type="EMBL" id="OZ075131">
    <property type="protein sequence ID" value="CAL4979954.1"/>
    <property type="molecule type" value="Genomic_DNA"/>
</dbReference>
<evidence type="ECO:0000313" key="2">
    <source>
        <dbReference type="EMBL" id="CAL4979954.1"/>
    </source>
</evidence>
<evidence type="ECO:0000256" key="1">
    <source>
        <dbReference type="SAM" id="MobiDB-lite"/>
    </source>
</evidence>
<reference evidence="2" key="1">
    <citation type="submission" date="2024-10" db="EMBL/GenBank/DDBJ databases">
        <authorList>
            <person name="Ryan C."/>
        </authorList>
    </citation>
    <scope>NUCLEOTIDE SEQUENCE [LARGE SCALE GENOMIC DNA]</scope>
</reference>
<dbReference type="AlphaFoldDB" id="A0ABC9AHL9"/>
<dbReference type="Gene3D" id="1.25.40.10">
    <property type="entry name" value="Tetratricopeptide repeat domain"/>
    <property type="match status" value="1"/>
</dbReference>
<evidence type="ECO:0000313" key="3">
    <source>
        <dbReference type="Proteomes" id="UP001497457"/>
    </source>
</evidence>
<protein>
    <recommendedName>
        <fullName evidence="4">Pentatricopeptide repeat-containing protein</fullName>
    </recommendedName>
</protein>
<dbReference type="InterPro" id="IPR011990">
    <property type="entry name" value="TPR-like_helical_dom_sf"/>
</dbReference>